<dbReference type="EMBL" id="VSFF01000002">
    <property type="protein sequence ID" value="TYC17281.1"/>
    <property type="molecule type" value="Genomic_DNA"/>
</dbReference>
<name>A0A5D0UFL6_9ACTN</name>
<evidence type="ECO:0000313" key="1">
    <source>
        <dbReference type="EMBL" id="TYC17281.1"/>
    </source>
</evidence>
<accession>A0A5D0UFL6</accession>
<protein>
    <submittedName>
        <fullName evidence="1">Uncharacterized protein</fullName>
    </submittedName>
</protein>
<reference evidence="1 2" key="1">
    <citation type="submission" date="2019-08" db="EMBL/GenBank/DDBJ databases">
        <title>Actinomadura sp. nov. CYP1-5 isolated from mountain soil.</title>
        <authorList>
            <person name="Songsumanus A."/>
            <person name="Kuncharoen N."/>
            <person name="Kudo T."/>
            <person name="Yuki M."/>
            <person name="Igarashi Y."/>
            <person name="Tanasupawat S."/>
        </authorList>
    </citation>
    <scope>NUCLEOTIDE SEQUENCE [LARGE SCALE GENOMIC DNA]</scope>
    <source>
        <strain evidence="1 2">GKU157</strain>
    </source>
</reference>
<sequence>MLQSVHERSELTLWRRILCGVRHKHLTGEVIFGMGHHTMHKQVSGEPAGAAYRVPPARPGMAPRVASSLLAVLESVHGERLAFFRALQVELSDAREIAAVIADDNGYPVLSITRVDGTSSLTVGCVYWRGSWWFATPDMSRFAPARNCPGAALAIKQAMRA</sequence>
<organism evidence="1 2">
    <name type="scientific">Actinomadura syzygii</name>
    <dbReference type="NCBI Taxonomy" id="1427538"/>
    <lineage>
        <taxon>Bacteria</taxon>
        <taxon>Bacillati</taxon>
        <taxon>Actinomycetota</taxon>
        <taxon>Actinomycetes</taxon>
        <taxon>Streptosporangiales</taxon>
        <taxon>Thermomonosporaceae</taxon>
        <taxon>Actinomadura</taxon>
    </lineage>
</organism>
<dbReference type="AlphaFoldDB" id="A0A5D0UFL6"/>
<dbReference type="Proteomes" id="UP000322634">
    <property type="component" value="Unassembled WGS sequence"/>
</dbReference>
<keyword evidence="2" id="KW-1185">Reference proteome</keyword>
<proteinExistence type="predicted"/>
<dbReference type="RefSeq" id="WP_148348425.1">
    <property type="nucleotide sequence ID" value="NZ_JBHSBF010000022.1"/>
</dbReference>
<evidence type="ECO:0000313" key="2">
    <source>
        <dbReference type="Proteomes" id="UP000322634"/>
    </source>
</evidence>
<comment type="caution">
    <text evidence="1">The sequence shown here is derived from an EMBL/GenBank/DDBJ whole genome shotgun (WGS) entry which is preliminary data.</text>
</comment>
<dbReference type="OrthoDB" id="3479292at2"/>
<gene>
    <name evidence="1" type="ORF">FXF65_04465</name>
</gene>